<dbReference type="Proteomes" id="UP000265515">
    <property type="component" value="Unassembled WGS sequence"/>
</dbReference>
<accession>A0A388JNN7</accession>
<feature type="compositionally biased region" description="Acidic residues" evidence="1">
    <location>
        <begin position="371"/>
        <end position="381"/>
    </location>
</feature>
<dbReference type="Pfam" id="PF04937">
    <property type="entry name" value="DUF659"/>
    <property type="match status" value="2"/>
</dbReference>
<proteinExistence type="predicted"/>
<feature type="compositionally biased region" description="Gly residues" evidence="1">
    <location>
        <begin position="592"/>
        <end position="616"/>
    </location>
</feature>
<feature type="compositionally biased region" description="Pro residues" evidence="1">
    <location>
        <begin position="497"/>
        <end position="506"/>
    </location>
</feature>
<organism evidence="3 4">
    <name type="scientific">Chara braunii</name>
    <name type="common">Braun's stonewort</name>
    <dbReference type="NCBI Taxonomy" id="69332"/>
    <lineage>
        <taxon>Eukaryota</taxon>
        <taxon>Viridiplantae</taxon>
        <taxon>Streptophyta</taxon>
        <taxon>Charophyceae</taxon>
        <taxon>Charales</taxon>
        <taxon>Characeae</taxon>
        <taxon>Chara</taxon>
    </lineage>
</organism>
<feature type="compositionally biased region" description="Basic and acidic residues" evidence="1">
    <location>
        <begin position="84"/>
        <end position="104"/>
    </location>
</feature>
<feature type="region of interest" description="Disordered" evidence="1">
    <location>
        <begin position="64"/>
        <end position="104"/>
    </location>
</feature>
<gene>
    <name evidence="3" type="ORF">CBR_g38461</name>
</gene>
<feature type="compositionally biased region" description="Gly residues" evidence="1">
    <location>
        <begin position="1195"/>
        <end position="1204"/>
    </location>
</feature>
<dbReference type="SUPFAM" id="SSF53098">
    <property type="entry name" value="Ribonuclease H-like"/>
    <property type="match status" value="2"/>
</dbReference>
<evidence type="ECO:0000313" key="4">
    <source>
        <dbReference type="Proteomes" id="UP000265515"/>
    </source>
</evidence>
<feature type="compositionally biased region" description="Basic and acidic residues" evidence="1">
    <location>
        <begin position="386"/>
        <end position="402"/>
    </location>
</feature>
<feature type="region of interest" description="Disordered" evidence="1">
    <location>
        <begin position="439"/>
        <end position="642"/>
    </location>
</feature>
<feature type="domain" description="DUF659" evidence="2">
    <location>
        <begin position="101"/>
        <end position="226"/>
    </location>
</feature>
<dbReference type="InterPro" id="IPR012337">
    <property type="entry name" value="RNaseH-like_sf"/>
</dbReference>
<protein>
    <recommendedName>
        <fullName evidence="2">DUF659 domain-containing protein</fullName>
    </recommendedName>
</protein>
<dbReference type="PANTHER" id="PTHR32166:SF123">
    <property type="entry name" value="BED-TYPE DOMAIN-CONTAINING PROTEIN"/>
    <property type="match status" value="1"/>
</dbReference>
<feature type="domain" description="DUF659" evidence="2">
    <location>
        <begin position="1285"/>
        <end position="1395"/>
    </location>
</feature>
<feature type="compositionally biased region" description="Basic and acidic residues" evidence="1">
    <location>
        <begin position="530"/>
        <end position="544"/>
    </location>
</feature>
<comment type="caution">
    <text evidence="3">The sequence shown here is derived from an EMBL/GenBank/DDBJ whole genome shotgun (WGS) entry which is preliminary data.</text>
</comment>
<dbReference type="OrthoDB" id="1712654at2759"/>
<evidence type="ECO:0000313" key="3">
    <source>
        <dbReference type="EMBL" id="GBG59436.1"/>
    </source>
</evidence>
<feature type="compositionally biased region" description="Acidic residues" evidence="1">
    <location>
        <begin position="453"/>
        <end position="474"/>
    </location>
</feature>
<feature type="compositionally biased region" description="Acidic residues" evidence="1">
    <location>
        <begin position="1148"/>
        <end position="1158"/>
    </location>
</feature>
<feature type="region of interest" description="Disordered" evidence="1">
    <location>
        <begin position="1145"/>
        <end position="1223"/>
    </location>
</feature>
<keyword evidence="4" id="KW-1185">Reference proteome</keyword>
<dbReference type="EMBL" id="BFEA01000004">
    <property type="protein sequence ID" value="GBG59436.1"/>
    <property type="molecule type" value="Genomic_DNA"/>
</dbReference>
<feature type="compositionally biased region" description="Basic and acidic residues" evidence="1">
    <location>
        <begin position="1176"/>
        <end position="1191"/>
    </location>
</feature>
<sequence>MECILCGQGFQGSQTKAATHFTIKNNCPKVSVEQPTEIWNKMNYMFDQSHCRKILDFLKSRGYRDNRSTSGREQAGEEDDEDSKDERRATKGRKDDGNSDTQHKDITATGATILTDGCKSITSDQIVNFLAVGPTGAYLFRTVQKDGAVQETTEAVVERWKDVFDKFGVENVNAICTDSSSAYVAASKLLAKEEVKYNRITWLPCAVHVCNLLLSDIAKDGNNGKIGKREDTIIRARAVVRFIQVREHGAALTLNRRYSAAHPSSASAAAANSSAAPTQVQRRGRELVYPAQTRPGGASSGALRTILGARGGYRGADDACDAVATPFGQRGARDDSHVVVGACHGGHGGKIEVEEDVEGRAPHRYVLPWENAEDSEEETEDATPPPREEGVRPADRVTEAQREQPVQRGQRDRLSRPPPSVEMYFGHLVTVLMPTKLESVYDPEPDPTAQDPIEAEPWSDPDDQGVESELEDSDDGRYDAPLAEMVCPRTRASTAAPAPPHPPPPRSSTRGIRLSGPEDWVGGTIPHPSIDCRGHDEQGSRGDEERDDDDDREERGYEGSSEDDEDPAYSPRHGRGDDNDEDDDGTQPAGGLRRGGSEPGAGGAGHTGGAGRAGGGRARRESASCTRTVHRDNECASTGPTTRADVVASPAEFAAASAEVAAGSAEVAAVDAEVVAASAKVAAGSAEVAADGAEAVAASAEVAAGSIEISGAAAEVGRGSVQFGPDFSDDMFDASLGLPPTPISQILRGLPSCSMGDISSIMLREVAEDTQGLSGQRERVVGDDGECRPIQERVLESEQDRTDRKERERALELARRCEMTQSIAARARAQRVLKTGDGAGHCAAEDAEVECGGAVGGDAGERPASPVHGVCVLPFAGAMSARELERQAREDPLRQIDADGWMRHRGGSWQMAQLCAVQPGSQPALQQEGVHLPPQMLPTIGAAVPEGPMSGTATSAVATLAGATSAGATSATAKSAGATSGTATSADATPTTTTWEGGTSAPRTSAGATSAVATSAVATPAVPDAAAARLRPPHCHLVRIPSGDIADGAEGPFEEDMACLRDHVVWTWVTPGQMLPSNSRGSRRLRCKICNKEYKGNRKRAAEHFILARASATCPGSNLSIWKRQHRVGAKLPPDLLARVQTTLEHDRDEDEDDDDVSDVAGDGNGGGGGIAAEPEEARGGEGEEATDKGTRGVVTGGSGGGGRLASSQDVTQGVRKHRTRRQTSIKRFTKNPRQEEINDSCCEFFMENAILFNVAKSRSFKKFMRACYGPQPAASHPLVPTGYNPLRCRLLDRLNKRLEDEDQKIHEDWQVTGCTFVTDGTTNICGRSLMNHILACRSKPVFIKCEDVSEGDKDSAAVVARWKRFFREWGVEKITAICTDSIADNTSVARMLREDPDCLLRPAQTRFGTHYVMLQRLEVCEKAIRRIVTGQEWEAQVWRGDIRAKAFFVEETVLDKTFWVDARKLTVVMKGPYDVLCEVDKNVHCLSLIYDMVCRLPNFVQSAPLTTEQRDGILVDVGNKTNMLLSPIHAVARLLDPQLQDITVVSNVDRMPQFESVVERLIGKRGSTRFDDCMDQLYDFRFGRGVLDTPQAKKRVARDNVVL</sequence>
<evidence type="ECO:0000256" key="1">
    <source>
        <dbReference type="SAM" id="MobiDB-lite"/>
    </source>
</evidence>
<name>A0A388JNN7_CHABU</name>
<feature type="region of interest" description="Disordered" evidence="1">
    <location>
        <begin position="970"/>
        <end position="1007"/>
    </location>
</feature>
<evidence type="ECO:0000259" key="2">
    <source>
        <dbReference type="Pfam" id="PF04937"/>
    </source>
</evidence>
<reference evidence="3 4" key="1">
    <citation type="journal article" date="2018" name="Cell">
        <title>The Chara Genome: Secondary Complexity and Implications for Plant Terrestrialization.</title>
        <authorList>
            <person name="Nishiyama T."/>
            <person name="Sakayama H."/>
            <person name="Vries J.D."/>
            <person name="Buschmann H."/>
            <person name="Saint-Marcoux D."/>
            <person name="Ullrich K.K."/>
            <person name="Haas F.B."/>
            <person name="Vanderstraeten L."/>
            <person name="Becker D."/>
            <person name="Lang D."/>
            <person name="Vosolsobe S."/>
            <person name="Rombauts S."/>
            <person name="Wilhelmsson P.K.I."/>
            <person name="Janitza P."/>
            <person name="Kern R."/>
            <person name="Heyl A."/>
            <person name="Rumpler F."/>
            <person name="Villalobos L.I.A.C."/>
            <person name="Clay J.M."/>
            <person name="Skokan R."/>
            <person name="Toyoda A."/>
            <person name="Suzuki Y."/>
            <person name="Kagoshima H."/>
            <person name="Schijlen E."/>
            <person name="Tajeshwar N."/>
            <person name="Catarino B."/>
            <person name="Hetherington A.J."/>
            <person name="Saltykova A."/>
            <person name="Bonnot C."/>
            <person name="Breuninger H."/>
            <person name="Symeonidi A."/>
            <person name="Radhakrishnan G.V."/>
            <person name="Van Nieuwerburgh F."/>
            <person name="Deforce D."/>
            <person name="Chang C."/>
            <person name="Karol K.G."/>
            <person name="Hedrich R."/>
            <person name="Ulvskov P."/>
            <person name="Glockner G."/>
            <person name="Delwiche C.F."/>
            <person name="Petrasek J."/>
            <person name="Van de Peer Y."/>
            <person name="Friml J."/>
            <person name="Beilby M."/>
            <person name="Dolan L."/>
            <person name="Kohara Y."/>
            <person name="Sugano S."/>
            <person name="Fujiyama A."/>
            <person name="Delaux P.-M."/>
            <person name="Quint M."/>
            <person name="TheiBen G."/>
            <person name="Hagemann M."/>
            <person name="Harholt J."/>
            <person name="Dunand C."/>
            <person name="Zachgo S."/>
            <person name="Langdale J."/>
            <person name="Maumus F."/>
            <person name="Straeten D.V.D."/>
            <person name="Gould S.B."/>
            <person name="Rensing S.A."/>
        </authorList>
    </citation>
    <scope>NUCLEOTIDE SEQUENCE [LARGE SCALE GENOMIC DNA]</scope>
    <source>
        <strain evidence="3 4">S276</strain>
    </source>
</reference>
<dbReference type="InterPro" id="IPR007021">
    <property type="entry name" value="DUF659"/>
</dbReference>
<dbReference type="Gramene" id="GBG59436">
    <property type="protein sequence ID" value="GBG59436"/>
    <property type="gene ID" value="CBR_g38461"/>
</dbReference>
<feature type="region of interest" description="Disordered" evidence="1">
    <location>
        <begin position="366"/>
        <end position="421"/>
    </location>
</feature>
<dbReference type="PANTHER" id="PTHR32166">
    <property type="entry name" value="OSJNBA0013A04.12 PROTEIN"/>
    <property type="match status" value="1"/>
</dbReference>